<dbReference type="PANTHER" id="PTHR32309">
    <property type="entry name" value="TYROSINE-PROTEIN KINASE"/>
    <property type="match status" value="1"/>
</dbReference>
<dbReference type="InterPro" id="IPR025669">
    <property type="entry name" value="AAA_dom"/>
</dbReference>
<evidence type="ECO:0000313" key="13">
    <source>
        <dbReference type="EMBL" id="SHG17184.1"/>
    </source>
</evidence>
<reference evidence="14" key="1">
    <citation type="submission" date="2016-11" db="EMBL/GenBank/DDBJ databases">
        <authorList>
            <person name="Varghese N."/>
            <person name="Submissions S."/>
        </authorList>
    </citation>
    <scope>NUCLEOTIDE SEQUENCE [LARGE SCALE GENOMIC DNA]</scope>
    <source>
        <strain evidence="14">DSM 17539</strain>
    </source>
</reference>
<accession>A0A1M5HMK2</accession>
<dbReference type="GO" id="GO:0005886">
    <property type="term" value="C:plasma membrane"/>
    <property type="evidence" value="ECO:0007669"/>
    <property type="project" value="TreeGrafter"/>
</dbReference>
<keyword evidence="7" id="KW-0829">Tyrosine-protein kinase</keyword>
<keyword evidence="10" id="KW-1133">Transmembrane helix</keyword>
<dbReference type="InterPro" id="IPR032807">
    <property type="entry name" value="GNVR"/>
</dbReference>
<evidence type="ECO:0000313" key="14">
    <source>
        <dbReference type="Proteomes" id="UP000184406"/>
    </source>
</evidence>
<keyword evidence="6" id="KW-0067">ATP-binding</keyword>
<dbReference type="Gene3D" id="3.40.50.300">
    <property type="entry name" value="P-loop containing nucleotide triphosphate hydrolases"/>
    <property type="match status" value="1"/>
</dbReference>
<comment type="similarity">
    <text evidence="1">Belongs to the CpsD/CapB family.</text>
</comment>
<evidence type="ECO:0000256" key="5">
    <source>
        <dbReference type="ARBA" id="ARBA00022777"/>
    </source>
</evidence>
<evidence type="ECO:0000259" key="12">
    <source>
        <dbReference type="Pfam" id="PF13807"/>
    </source>
</evidence>
<name>A0A1M5HMK2_9FLAO</name>
<feature type="transmembrane region" description="Helical" evidence="10">
    <location>
        <begin position="496"/>
        <end position="515"/>
    </location>
</feature>
<evidence type="ECO:0000256" key="7">
    <source>
        <dbReference type="ARBA" id="ARBA00023137"/>
    </source>
</evidence>
<dbReference type="GO" id="GO:0005524">
    <property type="term" value="F:ATP binding"/>
    <property type="evidence" value="ECO:0007669"/>
    <property type="project" value="UniProtKB-KW"/>
</dbReference>
<evidence type="ECO:0000256" key="9">
    <source>
        <dbReference type="SAM" id="Coils"/>
    </source>
</evidence>
<dbReference type="SUPFAM" id="SSF52540">
    <property type="entry name" value="P-loop containing nucleoside triphosphate hydrolases"/>
    <property type="match status" value="1"/>
</dbReference>
<dbReference type="InterPro" id="IPR005702">
    <property type="entry name" value="Wzc-like_C"/>
</dbReference>
<gene>
    <name evidence="13" type="ORF">SAMN03080594_11616</name>
</gene>
<dbReference type="Pfam" id="PF13807">
    <property type="entry name" value="GNVR"/>
    <property type="match status" value="1"/>
</dbReference>
<evidence type="ECO:0000256" key="8">
    <source>
        <dbReference type="ARBA" id="ARBA00051245"/>
    </source>
</evidence>
<sequence>MKEYREDLLDQHENNLGQVFRKYLNYWKLFALGVIICTVAVFLNLRYWAQTQYEIRSTILIKNTGTGQGIGDMDNFSNLGLIKTSQSLEDEIGILTSSGIMEEVISKNSFNITYYIKGNIRDVEIYGEDVPVKILIDETSDNLPYGLPINLRLLDSETYMLSTTYNDEELSSRHSFGDLVNLPYGTFTIVPKIESLNIDTTEPMFFVIKSNEEFVNKFLGNLNVVPANETGTLLSLSFISGNKKKGEDLLSRLIETYIAKTIKYENELAENIIRMIDGRLKVLSGEIEEVEETVVNFKTKNEITDVARNADKFIEQANDYKKRVNDYQTQINVLESIEQTLTLGDLESTIGGSFSISDPTLTSLINRYNEAFLQKQSLSQSAVTSNPLIVNLESNMTNIRASILQNIKSTKNGLIIARGNLLANASRYDAQIAKVPGMERKLLDISRDHSTKEGLYLYLLQKREEEILSLAAPVSSTRMVSLPKAGMYPISPNKKLFYFSGLLLGLFIPFSIIYVKEALNNKISSTEDLSKLISVPFLGEISRSNENSAILSHDGRQSSTVELFRLLRFNLDYLKKAEKNQTLLVTSTVKGEGKTFVASNLAVTLATNGEKVVVLSFDLRASQLMKNFDLPDGPGLTDFIIKNGMDIGHILQKHPGIENLHLIGAGAKVNQVGRLMLSKRIELLMETLKLQFDRIIIDTAPIGLISDAFALNSYIDGTIYVVRKDVSKKEYLKTIDAVQRNGKLKNTMILLNDTKELEPYGYVHVK</sequence>
<keyword evidence="3" id="KW-0808">Transferase</keyword>
<dbReference type="Proteomes" id="UP000184406">
    <property type="component" value="Unassembled WGS sequence"/>
</dbReference>
<dbReference type="PANTHER" id="PTHR32309:SF13">
    <property type="entry name" value="FERRIC ENTEROBACTIN TRANSPORT PROTEIN FEPE"/>
    <property type="match status" value="1"/>
</dbReference>
<dbReference type="EMBL" id="FQUX01000016">
    <property type="protein sequence ID" value="SHG17184.1"/>
    <property type="molecule type" value="Genomic_DNA"/>
</dbReference>
<dbReference type="InterPro" id="IPR050445">
    <property type="entry name" value="Bact_polysacc_biosynth/exp"/>
</dbReference>
<dbReference type="RefSeq" id="WP_072865800.1">
    <property type="nucleotide sequence ID" value="NZ_FQUX01000016.1"/>
</dbReference>
<feature type="coiled-coil region" evidence="9">
    <location>
        <begin position="280"/>
        <end position="337"/>
    </location>
</feature>
<dbReference type="Pfam" id="PF13614">
    <property type="entry name" value="AAA_31"/>
    <property type="match status" value="1"/>
</dbReference>
<feature type="domain" description="AAA" evidence="11">
    <location>
        <begin position="591"/>
        <end position="702"/>
    </location>
</feature>
<evidence type="ECO:0000256" key="1">
    <source>
        <dbReference type="ARBA" id="ARBA00007316"/>
    </source>
</evidence>
<evidence type="ECO:0000256" key="6">
    <source>
        <dbReference type="ARBA" id="ARBA00022840"/>
    </source>
</evidence>
<evidence type="ECO:0000256" key="10">
    <source>
        <dbReference type="SAM" id="Phobius"/>
    </source>
</evidence>
<protein>
    <recommendedName>
        <fullName evidence="2">non-specific protein-tyrosine kinase</fullName>
        <ecNumber evidence="2">2.7.10.2</ecNumber>
    </recommendedName>
</protein>
<evidence type="ECO:0000256" key="4">
    <source>
        <dbReference type="ARBA" id="ARBA00022741"/>
    </source>
</evidence>
<keyword evidence="10" id="KW-0472">Membrane</keyword>
<keyword evidence="10" id="KW-0812">Transmembrane</keyword>
<proteinExistence type="inferred from homology"/>
<feature type="transmembrane region" description="Helical" evidence="10">
    <location>
        <begin position="29"/>
        <end position="49"/>
    </location>
</feature>
<dbReference type="InterPro" id="IPR027417">
    <property type="entry name" value="P-loop_NTPase"/>
</dbReference>
<keyword evidence="4" id="KW-0547">Nucleotide-binding</keyword>
<dbReference type="OrthoDB" id="9794577at2"/>
<keyword evidence="5" id="KW-0418">Kinase</keyword>
<dbReference type="EC" id="2.7.10.2" evidence="2"/>
<keyword evidence="9" id="KW-0175">Coiled coil</keyword>
<dbReference type="CDD" id="cd05387">
    <property type="entry name" value="BY-kinase"/>
    <property type="match status" value="1"/>
</dbReference>
<evidence type="ECO:0000256" key="2">
    <source>
        <dbReference type="ARBA" id="ARBA00011903"/>
    </source>
</evidence>
<keyword evidence="14" id="KW-1185">Reference proteome</keyword>
<comment type="catalytic activity">
    <reaction evidence="8">
        <text>L-tyrosyl-[protein] + ATP = O-phospho-L-tyrosyl-[protein] + ADP + H(+)</text>
        <dbReference type="Rhea" id="RHEA:10596"/>
        <dbReference type="Rhea" id="RHEA-COMP:10136"/>
        <dbReference type="Rhea" id="RHEA-COMP:20101"/>
        <dbReference type="ChEBI" id="CHEBI:15378"/>
        <dbReference type="ChEBI" id="CHEBI:30616"/>
        <dbReference type="ChEBI" id="CHEBI:46858"/>
        <dbReference type="ChEBI" id="CHEBI:61978"/>
        <dbReference type="ChEBI" id="CHEBI:456216"/>
        <dbReference type="EC" id="2.7.10.2"/>
    </reaction>
</comment>
<feature type="domain" description="Tyrosine-protein kinase G-rich" evidence="12">
    <location>
        <begin position="438"/>
        <end position="518"/>
    </location>
</feature>
<evidence type="ECO:0000259" key="11">
    <source>
        <dbReference type="Pfam" id="PF13614"/>
    </source>
</evidence>
<organism evidence="13 14">
    <name type="scientific">Arenibacter palladensis</name>
    <dbReference type="NCBI Taxonomy" id="237373"/>
    <lineage>
        <taxon>Bacteria</taxon>
        <taxon>Pseudomonadati</taxon>
        <taxon>Bacteroidota</taxon>
        <taxon>Flavobacteriia</taxon>
        <taxon>Flavobacteriales</taxon>
        <taxon>Flavobacteriaceae</taxon>
        <taxon>Arenibacter</taxon>
    </lineage>
</organism>
<dbReference type="GO" id="GO:0004715">
    <property type="term" value="F:non-membrane spanning protein tyrosine kinase activity"/>
    <property type="evidence" value="ECO:0007669"/>
    <property type="project" value="UniProtKB-EC"/>
</dbReference>
<dbReference type="NCBIfam" id="TIGR01007">
    <property type="entry name" value="eps_fam"/>
    <property type="match status" value="1"/>
</dbReference>
<evidence type="ECO:0000256" key="3">
    <source>
        <dbReference type="ARBA" id="ARBA00022679"/>
    </source>
</evidence>
<dbReference type="AlphaFoldDB" id="A0A1M5HMK2"/>